<keyword evidence="2" id="KW-1185">Reference proteome</keyword>
<organism evidence="1 2">
    <name type="scientific">Massilia psychrophila</name>
    <dbReference type="NCBI Taxonomy" id="1603353"/>
    <lineage>
        <taxon>Bacteria</taxon>
        <taxon>Pseudomonadati</taxon>
        <taxon>Pseudomonadota</taxon>
        <taxon>Betaproteobacteria</taxon>
        <taxon>Burkholderiales</taxon>
        <taxon>Oxalobacteraceae</taxon>
        <taxon>Telluria group</taxon>
        <taxon>Massilia</taxon>
    </lineage>
</organism>
<protein>
    <submittedName>
        <fullName evidence="1">Uncharacterized protein</fullName>
    </submittedName>
</protein>
<sequence>MATKKASPTWSDVKGALSNFDRAALLALVQGLYAGVKENRDFLHARLDLGSDVLGPYKSAIARWISPDVYRNQGTSVSKAKKAIADYKKAIGQADALVELMVYYCEQASGFCNEFGMEDEGYFDALVRMFELALKTSSSLPEIERLALRERLAAVGYTCHNFGYGVGDEMDDLQEKYGLNN</sequence>
<evidence type="ECO:0000313" key="1">
    <source>
        <dbReference type="EMBL" id="PIL41576.1"/>
    </source>
</evidence>
<dbReference type="RefSeq" id="WP_099914062.1">
    <property type="nucleotide sequence ID" value="NZ_BMHS01000001.1"/>
</dbReference>
<name>A0A2G8T694_9BURK</name>
<reference evidence="1 2" key="1">
    <citation type="submission" date="2017-10" db="EMBL/GenBank/DDBJ databases">
        <title>Massilia psychrophilum sp. nov., a novel purple-pigmented bacterium isolated from Tianshan glacier, Xinjiang Municipality, China.</title>
        <authorList>
            <person name="Wang H."/>
        </authorList>
    </citation>
    <scope>NUCLEOTIDE SEQUENCE [LARGE SCALE GENOMIC DNA]</scope>
    <source>
        <strain evidence="1 2">JCM 30813</strain>
    </source>
</reference>
<gene>
    <name evidence="1" type="ORF">CR103_00535</name>
</gene>
<evidence type="ECO:0000313" key="2">
    <source>
        <dbReference type="Proteomes" id="UP000228593"/>
    </source>
</evidence>
<proteinExistence type="predicted"/>
<accession>A0A2G8T694</accession>
<dbReference type="OrthoDB" id="1550996at2"/>
<dbReference type="Proteomes" id="UP000228593">
    <property type="component" value="Unassembled WGS sequence"/>
</dbReference>
<dbReference type="AlphaFoldDB" id="A0A2G8T694"/>
<dbReference type="EMBL" id="PDOB01000001">
    <property type="protein sequence ID" value="PIL41576.1"/>
    <property type="molecule type" value="Genomic_DNA"/>
</dbReference>
<comment type="caution">
    <text evidence="1">The sequence shown here is derived from an EMBL/GenBank/DDBJ whole genome shotgun (WGS) entry which is preliminary data.</text>
</comment>